<dbReference type="Pfam" id="PF00132">
    <property type="entry name" value="Hexapep"/>
    <property type="match status" value="1"/>
</dbReference>
<dbReference type="InterPro" id="IPR011004">
    <property type="entry name" value="Trimer_LpxA-like_sf"/>
</dbReference>
<gene>
    <name evidence="1" type="ORF">CIK84_06270</name>
</gene>
<dbReference type="EMBL" id="PNQX01000001">
    <property type="protein sequence ID" value="PMQ22019.1"/>
    <property type="molecule type" value="Genomic_DNA"/>
</dbReference>
<dbReference type="Gene3D" id="2.160.10.10">
    <property type="entry name" value="Hexapeptide repeat proteins"/>
    <property type="match status" value="1"/>
</dbReference>
<sequence>MNGISAEVYERVDATNITFGIISSTRTDFLDEYLNLIPLGQLHSLAHRYHVEKLNVGAGFIARYIRKRFGSVLPPAVDLSGARFAYGCISTVINKNAVIGSGVTIGQNVTIGGRNGLSPVIEDGVWIGAGAVVLGARIGANSTIGANAVVTKDLKPDSVVVTPRFRELGS</sequence>
<organism evidence="1 2">
    <name type="scientific">Glutamicibacter arilaitensis</name>
    <dbReference type="NCBI Taxonomy" id="256701"/>
    <lineage>
        <taxon>Bacteria</taxon>
        <taxon>Bacillati</taxon>
        <taxon>Actinomycetota</taxon>
        <taxon>Actinomycetes</taxon>
        <taxon>Micrococcales</taxon>
        <taxon>Micrococcaceae</taxon>
        <taxon>Glutamicibacter</taxon>
    </lineage>
</organism>
<dbReference type="AlphaFoldDB" id="A0A2N7S799"/>
<dbReference type="InterPro" id="IPR001451">
    <property type="entry name" value="Hexapep"/>
</dbReference>
<name>A0A2N7S799_9MICC</name>
<accession>A0A2N7S799</accession>
<dbReference type="Proteomes" id="UP000235739">
    <property type="component" value="Unassembled WGS sequence"/>
</dbReference>
<protein>
    <submittedName>
        <fullName evidence="1">Serine acetyltransferase</fullName>
    </submittedName>
</protein>
<dbReference type="PANTHER" id="PTHR42811">
    <property type="entry name" value="SERINE ACETYLTRANSFERASE"/>
    <property type="match status" value="1"/>
</dbReference>
<reference evidence="1 2" key="1">
    <citation type="journal article" date="2017" name="Elife">
        <title>Extensive horizontal gene transfer in cheese-associated bacteria.</title>
        <authorList>
            <person name="Bonham K.S."/>
            <person name="Wolfe B.E."/>
            <person name="Dutton R.J."/>
        </authorList>
    </citation>
    <scope>NUCLEOTIDE SEQUENCE [LARGE SCALE GENOMIC DNA]</scope>
    <source>
        <strain evidence="1 2">JB182</strain>
    </source>
</reference>
<comment type="caution">
    <text evidence="1">The sequence shown here is derived from an EMBL/GenBank/DDBJ whole genome shotgun (WGS) entry which is preliminary data.</text>
</comment>
<proteinExistence type="predicted"/>
<keyword evidence="1" id="KW-0808">Transferase</keyword>
<dbReference type="SUPFAM" id="SSF51161">
    <property type="entry name" value="Trimeric LpxA-like enzymes"/>
    <property type="match status" value="1"/>
</dbReference>
<evidence type="ECO:0000313" key="1">
    <source>
        <dbReference type="EMBL" id="PMQ22019.1"/>
    </source>
</evidence>
<dbReference type="GO" id="GO:0016740">
    <property type="term" value="F:transferase activity"/>
    <property type="evidence" value="ECO:0007669"/>
    <property type="project" value="UniProtKB-KW"/>
</dbReference>
<evidence type="ECO:0000313" key="2">
    <source>
        <dbReference type="Proteomes" id="UP000235739"/>
    </source>
</evidence>